<keyword evidence="3" id="KW-1185">Reference proteome</keyword>
<gene>
    <name evidence="2" type="ORF">EHQ24_07645</name>
</gene>
<organism evidence="2 3">
    <name type="scientific">Leptospira noumeaensis</name>
    <dbReference type="NCBI Taxonomy" id="2484964"/>
    <lineage>
        <taxon>Bacteria</taxon>
        <taxon>Pseudomonadati</taxon>
        <taxon>Spirochaetota</taxon>
        <taxon>Spirochaetia</taxon>
        <taxon>Leptospirales</taxon>
        <taxon>Leptospiraceae</taxon>
        <taxon>Leptospira</taxon>
    </lineage>
</organism>
<feature type="domain" description="DUF1554" evidence="1">
    <location>
        <begin position="24"/>
        <end position="67"/>
    </location>
</feature>
<sequence>MRVETFRYCVRVSPDFYCMIATYIAGLDSQCASDVNKPSSSSTSTYKALVADGTNRITCASANCTNNIWKLVCVEQ</sequence>
<comment type="caution">
    <text evidence="2">The sequence shown here is derived from an EMBL/GenBank/DDBJ whole genome shotgun (WGS) entry which is preliminary data.</text>
</comment>
<protein>
    <submittedName>
        <fullName evidence="2">DUF1554 domain-containing protein</fullName>
    </submittedName>
</protein>
<dbReference type="Pfam" id="PF07588">
    <property type="entry name" value="DUF1554"/>
    <property type="match status" value="1"/>
</dbReference>
<reference evidence="2" key="1">
    <citation type="journal article" date="2019" name="PLoS Negl. Trop. Dis.">
        <title>Revisiting the worldwide diversity of Leptospira species in the environment.</title>
        <authorList>
            <person name="Vincent A.T."/>
            <person name="Schiettekatte O."/>
            <person name="Bourhy P."/>
            <person name="Veyrier F.J."/>
            <person name="Picardeau M."/>
        </authorList>
    </citation>
    <scope>NUCLEOTIDE SEQUENCE [LARGE SCALE GENOMIC DNA]</scope>
    <source>
        <strain evidence="2">201800287</strain>
    </source>
</reference>
<evidence type="ECO:0000313" key="2">
    <source>
        <dbReference type="EMBL" id="TGK83170.1"/>
    </source>
</evidence>
<dbReference type="AlphaFoldDB" id="A0A4R9IAP0"/>
<dbReference type="InterPro" id="IPR011448">
    <property type="entry name" value="DUF1554"/>
</dbReference>
<accession>A0A4R9IAP0</accession>
<name>A0A4R9IAP0_9LEPT</name>
<proteinExistence type="predicted"/>
<evidence type="ECO:0000259" key="1">
    <source>
        <dbReference type="Pfam" id="PF07588"/>
    </source>
</evidence>
<dbReference type="Proteomes" id="UP000298009">
    <property type="component" value="Unassembled WGS sequence"/>
</dbReference>
<evidence type="ECO:0000313" key="3">
    <source>
        <dbReference type="Proteomes" id="UP000298009"/>
    </source>
</evidence>
<dbReference type="EMBL" id="RQFK01000023">
    <property type="protein sequence ID" value="TGK83170.1"/>
    <property type="molecule type" value="Genomic_DNA"/>
</dbReference>